<name>A0A1G4G8H7_9BACT</name>
<keyword evidence="2" id="KW-0808">Transferase</keyword>
<feature type="domain" description="Glycosyl transferase family 1" evidence="1">
    <location>
        <begin position="229"/>
        <end position="397"/>
    </location>
</feature>
<dbReference type="EC" id="2.4.1.250" evidence="2"/>
<dbReference type="GO" id="GO:0102710">
    <property type="term" value="F:D-inositol-3-phosphate glycosyltransferase activity"/>
    <property type="evidence" value="ECO:0007669"/>
    <property type="project" value="UniProtKB-EC"/>
</dbReference>
<organism evidence="2 3">
    <name type="scientific">Petrimonas mucosa</name>
    <dbReference type="NCBI Taxonomy" id="1642646"/>
    <lineage>
        <taxon>Bacteria</taxon>
        <taxon>Pseudomonadati</taxon>
        <taxon>Bacteroidota</taxon>
        <taxon>Bacteroidia</taxon>
        <taxon>Bacteroidales</taxon>
        <taxon>Dysgonomonadaceae</taxon>
        <taxon>Petrimonas</taxon>
    </lineage>
</organism>
<dbReference type="Gene3D" id="3.40.50.2000">
    <property type="entry name" value="Glycogen Phosphorylase B"/>
    <property type="match status" value="2"/>
</dbReference>
<dbReference type="PANTHER" id="PTHR12526:SF637">
    <property type="entry name" value="GLYCOSYLTRANSFERASE EPSF-RELATED"/>
    <property type="match status" value="1"/>
</dbReference>
<reference evidence="2 3" key="1">
    <citation type="submission" date="2016-08" db="EMBL/GenBank/DDBJ databases">
        <authorList>
            <person name="Seilhamer J.J."/>
        </authorList>
    </citation>
    <scope>NUCLEOTIDE SEQUENCE [LARGE SCALE GENOMIC DNA]</scope>
    <source>
        <strain evidence="2">ING2-E5A</strain>
    </source>
</reference>
<dbReference type="CDD" id="cd03801">
    <property type="entry name" value="GT4_PimA-like"/>
    <property type="match status" value="1"/>
</dbReference>
<keyword evidence="3" id="KW-1185">Reference proteome</keyword>
<dbReference type="InterPro" id="IPR001296">
    <property type="entry name" value="Glyco_trans_1"/>
</dbReference>
<accession>A0A1G4G8H7</accession>
<proteinExistence type="predicted"/>
<dbReference type="KEGG" id="pmuc:ING2E5A_2036"/>
<evidence type="ECO:0000313" key="2">
    <source>
        <dbReference type="EMBL" id="SCM58852.1"/>
    </source>
</evidence>
<dbReference type="SUPFAM" id="SSF53756">
    <property type="entry name" value="UDP-Glycosyltransferase/glycogen phosphorylase"/>
    <property type="match status" value="1"/>
</dbReference>
<dbReference type="Proteomes" id="UP000178485">
    <property type="component" value="Chromosome i"/>
</dbReference>
<evidence type="ECO:0000259" key="1">
    <source>
        <dbReference type="Pfam" id="PF00534"/>
    </source>
</evidence>
<sequence length="433" mass="49013">MRILWITHDLFEVFLPYVKGQPTKGGSWIAPLFYSILRQPDVTLAAVTPVIGGEEQKKEIDGVTYYSIGIRKNENMSPMSSDLAYRYISIINDFQPDIIHIHGTEKNFALLRKFVDGRIPIVCSIQGIVSCCINGLNCSVVNTGIKKQRSVKNRIGRGGVSSMLKIWKKYSGIEREIYRINRYFIGRTAWDKAQLASINAGAYYFHGEELLRPVFYEESWNLERCERYRIFVSSAEYPLKGFHTLLQAVAILKREFPDVKIVAPLSSFSLESSKARDLLFAEDYSNYLKSEIRRLKLESNIVLLGRLSAEEMVAEYRKAHLFVLPSFLENSPNSLGESMMIGTPAVTSAVGGVTSIVRDNESSLLFPPGDHALLAYQIARIFTNDTLALRLSAHAREIALKRHNVTETARQYCRIYSEIIRQHHESSAGTSRA</sequence>
<dbReference type="PANTHER" id="PTHR12526">
    <property type="entry name" value="GLYCOSYLTRANSFERASE"/>
    <property type="match status" value="1"/>
</dbReference>
<dbReference type="EMBL" id="LT608328">
    <property type="protein sequence ID" value="SCM58852.1"/>
    <property type="molecule type" value="Genomic_DNA"/>
</dbReference>
<keyword evidence="2" id="KW-0328">Glycosyltransferase</keyword>
<dbReference type="STRING" id="1642646.ING2E5A_2036"/>
<evidence type="ECO:0000313" key="3">
    <source>
        <dbReference type="Proteomes" id="UP000178485"/>
    </source>
</evidence>
<dbReference type="AlphaFoldDB" id="A0A1G4G8H7"/>
<dbReference type="RefSeq" id="WP_071137252.1">
    <property type="nucleotide sequence ID" value="NZ_LT608328.1"/>
</dbReference>
<protein>
    <submittedName>
        <fullName evidence="2">D-inositol 3-phosphate glycosyltransferase</fullName>
        <ecNumber evidence="2">2.4.1.250</ecNumber>
    </submittedName>
</protein>
<dbReference type="Pfam" id="PF00534">
    <property type="entry name" value="Glycos_transf_1"/>
    <property type="match status" value="1"/>
</dbReference>
<gene>
    <name evidence="2" type="primary">mshA 1</name>
    <name evidence="2" type="ORF">ING2E5A_2036</name>
</gene>